<feature type="domain" description="HTH merR-type" evidence="3">
    <location>
        <begin position="1"/>
        <end position="71"/>
    </location>
</feature>
<dbReference type="InterPro" id="IPR011256">
    <property type="entry name" value="Reg_factor_effector_dom_sf"/>
</dbReference>
<dbReference type="Pfam" id="PF13411">
    <property type="entry name" value="MerR_1"/>
    <property type="match status" value="1"/>
</dbReference>
<keyword evidence="5" id="KW-1185">Reference proteome</keyword>
<evidence type="ECO:0000313" key="4">
    <source>
        <dbReference type="EMBL" id="KEQ22290.1"/>
    </source>
</evidence>
<dbReference type="InterPro" id="IPR009061">
    <property type="entry name" value="DNA-bd_dom_put_sf"/>
</dbReference>
<dbReference type="PROSITE" id="PS50937">
    <property type="entry name" value="HTH_MERR_2"/>
    <property type="match status" value="1"/>
</dbReference>
<dbReference type="OrthoDB" id="9773308at2"/>
<dbReference type="SUPFAM" id="SSF46955">
    <property type="entry name" value="Putative DNA-binding domain"/>
    <property type="match status" value="1"/>
</dbReference>
<sequence length="273" mass="31176">MLKISAFSKLSGISVKALRFYDSVRLLEPAVIDPNNGYRYYTQEQLLTAKRITAFKEHGFTLDQIKTFMEEHPLPEVKLKLADKKKELERSILEAQQQLKEIDNRIARVEEADQRQHETPITVRNVQPQLTASIRDIVPRTHLCLLLDELTKYVNSYGEDEGRDLTILWYDHGGTYTDQADLEVAVPLTKAIPSNERVNVRLLPELKAAASLVHLCSPYDDSCLAADQLASWISSQGYVRSYKDPIREIYLTSDKDIYGKMRLAELLVPLELG</sequence>
<proteinExistence type="predicted"/>
<organism evidence="4 5">
    <name type="scientific">Paenibacillus tyrfis</name>
    <dbReference type="NCBI Taxonomy" id="1501230"/>
    <lineage>
        <taxon>Bacteria</taxon>
        <taxon>Bacillati</taxon>
        <taxon>Bacillota</taxon>
        <taxon>Bacilli</taxon>
        <taxon>Bacillales</taxon>
        <taxon>Paenibacillaceae</taxon>
        <taxon>Paenibacillus</taxon>
    </lineage>
</organism>
<reference evidence="4 5" key="1">
    <citation type="submission" date="2014-06" db="EMBL/GenBank/DDBJ databases">
        <title>Draft genome sequence of Paenibacillus sp. MSt1.</title>
        <authorList>
            <person name="Aw Y.K."/>
            <person name="Ong K.S."/>
            <person name="Gan H.M."/>
            <person name="Lee S.M."/>
        </authorList>
    </citation>
    <scope>NUCLEOTIDE SEQUENCE [LARGE SCALE GENOMIC DNA]</scope>
    <source>
        <strain evidence="4 5">MSt1</strain>
    </source>
</reference>
<feature type="coiled-coil region" evidence="2">
    <location>
        <begin position="78"/>
        <end position="112"/>
    </location>
</feature>
<evidence type="ECO:0000256" key="2">
    <source>
        <dbReference type="SAM" id="Coils"/>
    </source>
</evidence>
<gene>
    <name evidence="4" type="ORF">ET33_27360</name>
</gene>
<dbReference type="eggNOG" id="COG0789">
    <property type="taxonomic scope" value="Bacteria"/>
</dbReference>
<comment type="caution">
    <text evidence="4">The sequence shown here is derived from an EMBL/GenBank/DDBJ whole genome shotgun (WGS) entry which is preliminary data.</text>
</comment>
<dbReference type="GO" id="GO:0003700">
    <property type="term" value="F:DNA-binding transcription factor activity"/>
    <property type="evidence" value="ECO:0007669"/>
    <property type="project" value="InterPro"/>
</dbReference>
<keyword evidence="1" id="KW-0238">DNA-binding</keyword>
<dbReference type="GO" id="GO:0003677">
    <property type="term" value="F:DNA binding"/>
    <property type="evidence" value="ECO:0007669"/>
    <property type="project" value="UniProtKB-KW"/>
</dbReference>
<dbReference type="RefSeq" id="WP_036692108.1">
    <property type="nucleotide sequence ID" value="NZ_JNVM01000041.1"/>
</dbReference>
<dbReference type="PANTHER" id="PTHR30204:SF97">
    <property type="entry name" value="MERR FAMILY REGULATORY PROTEIN"/>
    <property type="match status" value="1"/>
</dbReference>
<dbReference type="Gene3D" id="1.10.1660.10">
    <property type="match status" value="1"/>
</dbReference>
<dbReference type="AlphaFoldDB" id="A0A081NV17"/>
<evidence type="ECO:0000313" key="5">
    <source>
        <dbReference type="Proteomes" id="UP000028123"/>
    </source>
</evidence>
<keyword evidence="2" id="KW-0175">Coiled coil</keyword>
<protein>
    <submittedName>
        <fullName evidence="4">MerR family transcriptional regulator</fullName>
    </submittedName>
</protein>
<dbReference type="InterPro" id="IPR047057">
    <property type="entry name" value="MerR_fam"/>
</dbReference>
<accession>A0A081NV17</accession>
<dbReference type="Proteomes" id="UP000028123">
    <property type="component" value="Unassembled WGS sequence"/>
</dbReference>
<name>A0A081NV17_9BACL</name>
<dbReference type="CDD" id="cd01107">
    <property type="entry name" value="HTH_BmrR"/>
    <property type="match status" value="1"/>
</dbReference>
<dbReference type="SMART" id="SM00422">
    <property type="entry name" value="HTH_MERR"/>
    <property type="match status" value="1"/>
</dbReference>
<evidence type="ECO:0000259" key="3">
    <source>
        <dbReference type="PROSITE" id="PS50937"/>
    </source>
</evidence>
<dbReference type="Gene3D" id="3.20.80.10">
    <property type="entry name" value="Regulatory factor, effector binding domain"/>
    <property type="match status" value="1"/>
</dbReference>
<dbReference type="EMBL" id="JNVM01000041">
    <property type="protein sequence ID" value="KEQ22290.1"/>
    <property type="molecule type" value="Genomic_DNA"/>
</dbReference>
<evidence type="ECO:0000256" key="1">
    <source>
        <dbReference type="ARBA" id="ARBA00023125"/>
    </source>
</evidence>
<dbReference type="PANTHER" id="PTHR30204">
    <property type="entry name" value="REDOX-CYCLING DRUG-SENSING TRANSCRIPTIONAL ACTIVATOR SOXR"/>
    <property type="match status" value="1"/>
</dbReference>
<dbReference type="InterPro" id="IPR000551">
    <property type="entry name" value="MerR-type_HTH_dom"/>
</dbReference>
<dbReference type="eggNOG" id="COG4978">
    <property type="taxonomic scope" value="Bacteria"/>
</dbReference>